<gene>
    <name evidence="1" type="ORF">MAR_024251</name>
</gene>
<accession>A0ABY7DSJ9</accession>
<keyword evidence="2" id="KW-1185">Reference proteome</keyword>
<reference evidence="1" key="1">
    <citation type="submission" date="2022-11" db="EMBL/GenBank/DDBJ databases">
        <title>Centuries of genome instability and evolution in soft-shell clam transmissible cancer (bioRxiv).</title>
        <authorList>
            <person name="Hart S.F.M."/>
            <person name="Yonemitsu M.A."/>
            <person name="Giersch R.M."/>
            <person name="Beal B.F."/>
            <person name="Arriagada G."/>
            <person name="Davis B.W."/>
            <person name="Ostrander E.A."/>
            <person name="Goff S.P."/>
            <person name="Metzger M.J."/>
        </authorList>
    </citation>
    <scope>NUCLEOTIDE SEQUENCE</scope>
    <source>
        <strain evidence="1">MELC-2E11</strain>
        <tissue evidence="1">Siphon/mantle</tissue>
    </source>
</reference>
<dbReference type="Proteomes" id="UP001164746">
    <property type="component" value="Chromosome 3"/>
</dbReference>
<proteinExistence type="predicted"/>
<feature type="non-terminal residue" evidence="1">
    <location>
        <position position="114"/>
    </location>
</feature>
<dbReference type="EMBL" id="CP111014">
    <property type="protein sequence ID" value="WAQ99878.1"/>
    <property type="molecule type" value="Genomic_DNA"/>
</dbReference>
<evidence type="ECO:0000313" key="2">
    <source>
        <dbReference type="Proteomes" id="UP001164746"/>
    </source>
</evidence>
<organism evidence="1 2">
    <name type="scientific">Mya arenaria</name>
    <name type="common">Soft-shell clam</name>
    <dbReference type="NCBI Taxonomy" id="6604"/>
    <lineage>
        <taxon>Eukaryota</taxon>
        <taxon>Metazoa</taxon>
        <taxon>Spiralia</taxon>
        <taxon>Lophotrochozoa</taxon>
        <taxon>Mollusca</taxon>
        <taxon>Bivalvia</taxon>
        <taxon>Autobranchia</taxon>
        <taxon>Heteroconchia</taxon>
        <taxon>Euheterodonta</taxon>
        <taxon>Imparidentia</taxon>
        <taxon>Neoheterodontei</taxon>
        <taxon>Myida</taxon>
        <taxon>Myoidea</taxon>
        <taxon>Myidae</taxon>
        <taxon>Mya</taxon>
    </lineage>
</organism>
<protein>
    <submittedName>
        <fullName evidence="1">Uncharacterized protein</fullName>
    </submittedName>
</protein>
<sequence>MKVYRSGASPVQMKSADVVKGLIDVTNTGQDSALATLVNNGDTDGAVELMDDIMSTVNEDTGPETEDRALIRTAVVDTLAGVMGNETSTDEVNQIAGVLSKITQAPAELTEETQ</sequence>
<evidence type="ECO:0000313" key="1">
    <source>
        <dbReference type="EMBL" id="WAQ99878.1"/>
    </source>
</evidence>
<name>A0ABY7DSJ9_MYAAR</name>